<feature type="region of interest" description="Disordered" evidence="10">
    <location>
        <begin position="125"/>
        <end position="147"/>
    </location>
</feature>
<evidence type="ECO:0000313" key="14">
    <source>
        <dbReference type="Proteomes" id="UP000053413"/>
    </source>
</evidence>
<feature type="transmembrane region" description="Helical" evidence="11">
    <location>
        <begin position="73"/>
        <end position="94"/>
    </location>
</feature>
<name>A0A0X3VLN3_STRVO</name>
<comment type="subcellular location">
    <subcellularLocation>
        <location evidence="1">Cell membrane</location>
        <topology evidence="1">Multi-pass membrane protein</topology>
    </subcellularLocation>
</comment>
<evidence type="ECO:0000256" key="6">
    <source>
        <dbReference type="ARBA" id="ARBA00022847"/>
    </source>
</evidence>
<keyword evidence="4" id="KW-1003">Cell membrane</keyword>
<dbReference type="InterPro" id="IPR050277">
    <property type="entry name" value="Sodium:Solute_Symporter"/>
</dbReference>
<dbReference type="AlphaFoldDB" id="A0A0X3VLN3"/>
<gene>
    <name evidence="13" type="ORF">ADL28_37805</name>
</gene>
<feature type="transmembrane region" description="Helical" evidence="11">
    <location>
        <begin position="46"/>
        <end position="66"/>
    </location>
</feature>
<dbReference type="PROSITE" id="PS50283">
    <property type="entry name" value="NA_SOLUT_SYMP_3"/>
    <property type="match status" value="1"/>
</dbReference>
<dbReference type="InterPro" id="IPR001734">
    <property type="entry name" value="Na/solute_symporter"/>
</dbReference>
<evidence type="ECO:0000256" key="10">
    <source>
        <dbReference type="SAM" id="MobiDB-lite"/>
    </source>
</evidence>
<evidence type="ECO:0000256" key="4">
    <source>
        <dbReference type="ARBA" id="ARBA00022475"/>
    </source>
</evidence>
<evidence type="ECO:0000313" key="13">
    <source>
        <dbReference type="EMBL" id="KUL45287.1"/>
    </source>
</evidence>
<feature type="transmembrane region" description="Helical" evidence="11">
    <location>
        <begin position="106"/>
        <end position="122"/>
    </location>
</feature>
<evidence type="ECO:0000256" key="12">
    <source>
        <dbReference type="SAM" id="SignalP"/>
    </source>
</evidence>
<evidence type="ECO:0000256" key="3">
    <source>
        <dbReference type="ARBA" id="ARBA00022448"/>
    </source>
</evidence>
<evidence type="ECO:0000256" key="1">
    <source>
        <dbReference type="ARBA" id="ARBA00004651"/>
    </source>
</evidence>
<feature type="chain" id="PRO_5039624771" description="Membrane transport protein MMPL domain-containing protein" evidence="12">
    <location>
        <begin position="27"/>
        <end position="147"/>
    </location>
</feature>
<keyword evidence="3" id="KW-0813">Transport</keyword>
<comment type="caution">
    <text evidence="13">The sequence shown here is derived from an EMBL/GenBank/DDBJ whole genome shotgun (WGS) entry which is preliminary data.</text>
</comment>
<organism evidence="13 14">
    <name type="scientific">Streptomyces violaceusniger</name>
    <dbReference type="NCBI Taxonomy" id="68280"/>
    <lineage>
        <taxon>Bacteria</taxon>
        <taxon>Bacillati</taxon>
        <taxon>Actinomycetota</taxon>
        <taxon>Actinomycetes</taxon>
        <taxon>Kitasatosporales</taxon>
        <taxon>Streptomycetaceae</taxon>
        <taxon>Streptomyces</taxon>
        <taxon>Streptomyces violaceusniger group</taxon>
    </lineage>
</organism>
<keyword evidence="5 11" id="KW-0812">Transmembrane</keyword>
<evidence type="ECO:0000256" key="9">
    <source>
        <dbReference type="RuleBase" id="RU362091"/>
    </source>
</evidence>
<feature type="signal peptide" evidence="12">
    <location>
        <begin position="1"/>
        <end position="26"/>
    </location>
</feature>
<dbReference type="Proteomes" id="UP000053413">
    <property type="component" value="Unassembled WGS sequence"/>
</dbReference>
<accession>A0A0X3VLN3</accession>
<dbReference type="InterPro" id="IPR038377">
    <property type="entry name" value="Na/Glc_symporter_sf"/>
</dbReference>
<comment type="similarity">
    <text evidence="2 9">Belongs to the sodium:solute symporter (SSF) (TC 2.A.21) family.</text>
</comment>
<dbReference type="GO" id="GO:0006847">
    <property type="term" value="P:plasma membrane acetate transport"/>
    <property type="evidence" value="ECO:0007669"/>
    <property type="project" value="TreeGrafter"/>
</dbReference>
<sequence length="147" mass="15288">MVACAVVATTLAAVAGLTLATAASLAHDVLAKVVFKGRLSANRELADARTAIVVVGVVAVVLAIVTQRWNRQVLISFTFAAAASALLPIVLYGTLWRGFTVNGLRWALYGGLLLTAVTMAFSRRSPATRSRSSPTATSTGSRSATRA</sequence>
<keyword evidence="7 11" id="KW-1133">Transmembrane helix</keyword>
<protein>
    <recommendedName>
        <fullName evidence="15">Membrane transport protein MMPL domain-containing protein</fullName>
    </recommendedName>
</protein>
<dbReference type="GO" id="GO:0015293">
    <property type="term" value="F:symporter activity"/>
    <property type="evidence" value="ECO:0007669"/>
    <property type="project" value="UniProtKB-KW"/>
</dbReference>
<evidence type="ECO:0000256" key="7">
    <source>
        <dbReference type="ARBA" id="ARBA00022989"/>
    </source>
</evidence>
<dbReference type="RefSeq" id="WP_059148308.1">
    <property type="nucleotide sequence ID" value="NZ_LLZJ01000403.1"/>
</dbReference>
<proteinExistence type="inferred from homology"/>
<evidence type="ECO:0000256" key="2">
    <source>
        <dbReference type="ARBA" id="ARBA00006434"/>
    </source>
</evidence>
<reference evidence="14" key="1">
    <citation type="submission" date="2015-10" db="EMBL/GenBank/DDBJ databases">
        <authorList>
            <person name="Ju K.-S."/>
            <person name="Doroghazi J.R."/>
            <person name="Metcalf W.W."/>
        </authorList>
    </citation>
    <scope>NUCLEOTIDE SEQUENCE [LARGE SCALE GENOMIC DNA]</scope>
    <source>
        <strain evidence="14">NRRL F-8817</strain>
    </source>
</reference>
<evidence type="ECO:0000256" key="5">
    <source>
        <dbReference type="ARBA" id="ARBA00022692"/>
    </source>
</evidence>
<dbReference type="EMBL" id="LLZJ01000403">
    <property type="protein sequence ID" value="KUL45287.1"/>
    <property type="molecule type" value="Genomic_DNA"/>
</dbReference>
<evidence type="ECO:0008006" key="15">
    <source>
        <dbReference type="Google" id="ProtNLM"/>
    </source>
</evidence>
<keyword evidence="8 11" id="KW-0472">Membrane</keyword>
<dbReference type="PANTHER" id="PTHR48086:SF6">
    <property type="entry name" value="CATION_ACETATE SYMPORTER ACTP"/>
    <property type="match status" value="1"/>
</dbReference>
<dbReference type="Pfam" id="PF00474">
    <property type="entry name" value="SSF"/>
    <property type="match status" value="1"/>
</dbReference>
<dbReference type="PANTHER" id="PTHR48086">
    <property type="entry name" value="SODIUM/PROLINE SYMPORTER-RELATED"/>
    <property type="match status" value="1"/>
</dbReference>
<dbReference type="GO" id="GO:0015123">
    <property type="term" value="F:acetate transmembrane transporter activity"/>
    <property type="evidence" value="ECO:0007669"/>
    <property type="project" value="TreeGrafter"/>
</dbReference>
<dbReference type="GO" id="GO:0005886">
    <property type="term" value="C:plasma membrane"/>
    <property type="evidence" value="ECO:0007669"/>
    <property type="project" value="UniProtKB-SubCell"/>
</dbReference>
<dbReference type="Gene3D" id="1.20.1730.10">
    <property type="entry name" value="Sodium/glucose cotransporter"/>
    <property type="match status" value="1"/>
</dbReference>
<evidence type="ECO:0000256" key="11">
    <source>
        <dbReference type="SAM" id="Phobius"/>
    </source>
</evidence>
<keyword evidence="6" id="KW-0769">Symport</keyword>
<evidence type="ECO:0000256" key="8">
    <source>
        <dbReference type="ARBA" id="ARBA00023136"/>
    </source>
</evidence>
<keyword evidence="12" id="KW-0732">Signal</keyword>